<dbReference type="AlphaFoldDB" id="A0A317CXP2"/>
<dbReference type="PANTHER" id="PTHR46268:SF27">
    <property type="entry name" value="UNIVERSAL STRESS PROTEIN RV2623"/>
    <property type="match status" value="1"/>
</dbReference>
<dbReference type="Pfam" id="PF00582">
    <property type="entry name" value="Usp"/>
    <property type="match status" value="1"/>
</dbReference>
<dbReference type="GO" id="GO:0005524">
    <property type="term" value="F:ATP binding"/>
    <property type="evidence" value="ECO:0007669"/>
    <property type="project" value="UniProtKB-KW"/>
</dbReference>
<evidence type="ECO:0000256" key="3">
    <source>
        <dbReference type="ARBA" id="ARBA00022840"/>
    </source>
</evidence>
<dbReference type="RefSeq" id="WP_109805784.1">
    <property type="nucleotide sequence ID" value="NZ_QGKS01000493.1"/>
</dbReference>
<evidence type="ECO:0000259" key="4">
    <source>
        <dbReference type="Pfam" id="PF00582"/>
    </source>
</evidence>
<dbReference type="EMBL" id="QGKS01000493">
    <property type="protein sequence ID" value="PWR07002.1"/>
    <property type="molecule type" value="Genomic_DNA"/>
</dbReference>
<keyword evidence="2" id="KW-0547">Nucleotide-binding</keyword>
<dbReference type="Proteomes" id="UP000246050">
    <property type="component" value="Unassembled WGS sequence"/>
</dbReference>
<dbReference type="Gene3D" id="3.40.50.620">
    <property type="entry name" value="HUPs"/>
    <property type="match status" value="1"/>
</dbReference>
<evidence type="ECO:0000313" key="5">
    <source>
        <dbReference type="EMBL" id="PWR07002.1"/>
    </source>
</evidence>
<dbReference type="InterPro" id="IPR014729">
    <property type="entry name" value="Rossmann-like_a/b/a_fold"/>
</dbReference>
<organism evidence="5 6">
    <name type="scientific">Micromonospora sicca</name>
    <dbReference type="NCBI Taxonomy" id="2202420"/>
    <lineage>
        <taxon>Bacteria</taxon>
        <taxon>Bacillati</taxon>
        <taxon>Actinomycetota</taxon>
        <taxon>Actinomycetes</taxon>
        <taxon>Micromonosporales</taxon>
        <taxon>Micromonosporaceae</taxon>
        <taxon>Micromonospora</taxon>
    </lineage>
</organism>
<dbReference type="OrthoDB" id="5419113at2"/>
<dbReference type="InterPro" id="IPR006016">
    <property type="entry name" value="UspA"/>
</dbReference>
<gene>
    <name evidence="5" type="ORF">DKT69_35825</name>
</gene>
<name>A0A317CXP2_9ACTN</name>
<comment type="similarity">
    <text evidence="1">Belongs to the universal stress protein A family.</text>
</comment>
<accession>A0A317CXP2</accession>
<reference evidence="5 6" key="1">
    <citation type="submission" date="2018-05" db="EMBL/GenBank/DDBJ databases">
        <title>Micromonosporas from Atacama Desert.</title>
        <authorList>
            <person name="Carro L."/>
            <person name="Golinska P."/>
            <person name="Klenk H.-P."/>
            <person name="Goodfellow M."/>
        </authorList>
    </citation>
    <scope>NUCLEOTIDE SEQUENCE [LARGE SCALE GENOMIC DNA]</scope>
    <source>
        <strain evidence="5 6">4G51</strain>
    </source>
</reference>
<comment type="caution">
    <text evidence="5">The sequence shown here is derived from an EMBL/GenBank/DDBJ whole genome shotgun (WGS) entry which is preliminary data.</text>
</comment>
<dbReference type="PRINTS" id="PR01438">
    <property type="entry name" value="UNVRSLSTRESS"/>
</dbReference>
<feature type="domain" description="UspA" evidence="4">
    <location>
        <begin position="3"/>
        <end position="129"/>
    </location>
</feature>
<protein>
    <submittedName>
        <fullName evidence="5">Universal stress protein</fullName>
    </submittedName>
</protein>
<dbReference type="InterPro" id="IPR006015">
    <property type="entry name" value="Universal_stress_UspA"/>
</dbReference>
<dbReference type="PANTHER" id="PTHR46268">
    <property type="entry name" value="STRESS RESPONSE PROTEIN NHAX"/>
    <property type="match status" value="1"/>
</dbReference>
<evidence type="ECO:0000256" key="2">
    <source>
        <dbReference type="ARBA" id="ARBA00022741"/>
    </source>
</evidence>
<keyword evidence="3" id="KW-0067">ATP-binding</keyword>
<evidence type="ECO:0000313" key="6">
    <source>
        <dbReference type="Proteomes" id="UP000246050"/>
    </source>
</evidence>
<dbReference type="SUPFAM" id="SSF52402">
    <property type="entry name" value="Adenine nucleotide alpha hydrolases-like"/>
    <property type="match status" value="1"/>
</dbReference>
<sequence>MAVLLGYVPTPQGEAAFARALQEAALRSTTLVVINSARTGALVDPALADDAELARLRAAADAAGVLVEIRQPVAEHGSAADELIDASAEEGVDLLVIGLRRRSAVGKFVLGSSAQRVLMEAHTPVLAVKA</sequence>
<evidence type="ECO:0000256" key="1">
    <source>
        <dbReference type="ARBA" id="ARBA00008791"/>
    </source>
</evidence>
<dbReference type="CDD" id="cd00293">
    <property type="entry name" value="USP-like"/>
    <property type="match status" value="1"/>
</dbReference>
<proteinExistence type="inferred from homology"/>